<evidence type="ECO:0000256" key="18">
    <source>
        <dbReference type="ARBA" id="ARBA00023277"/>
    </source>
</evidence>
<keyword evidence="13 25" id="KW-1133">Transmembrane helix</keyword>
<keyword evidence="18" id="KW-0119">Carbohydrate metabolism</keyword>
<dbReference type="FunFam" id="3.10.50.10:FF:000005">
    <property type="entry name" value="Endochitinase B1"/>
    <property type="match status" value="1"/>
</dbReference>
<dbReference type="InterPro" id="IPR029070">
    <property type="entry name" value="Chitinase_insertion_sf"/>
</dbReference>
<dbReference type="InterPro" id="IPR001223">
    <property type="entry name" value="Glyco_hydro18_cat"/>
</dbReference>
<evidence type="ECO:0000256" key="20">
    <source>
        <dbReference type="ARBA" id="ARBA00023326"/>
    </source>
</evidence>
<feature type="region of interest" description="Disordered" evidence="24">
    <location>
        <begin position="16"/>
        <end position="43"/>
    </location>
</feature>
<evidence type="ECO:0000256" key="23">
    <source>
        <dbReference type="RuleBase" id="RU000489"/>
    </source>
</evidence>
<evidence type="ECO:0000256" key="2">
    <source>
        <dbReference type="ARBA" id="ARBA00004141"/>
    </source>
</evidence>
<evidence type="ECO:0000256" key="8">
    <source>
        <dbReference type="ARBA" id="ARBA00022448"/>
    </source>
</evidence>
<keyword evidence="8" id="KW-0813">Transport</keyword>
<dbReference type="SMART" id="SM00636">
    <property type="entry name" value="Glyco_18"/>
    <property type="match status" value="1"/>
</dbReference>
<dbReference type="Gene3D" id="3.20.20.80">
    <property type="entry name" value="Glycosidases"/>
    <property type="match status" value="1"/>
</dbReference>
<keyword evidence="15 25" id="KW-0472">Membrane</keyword>
<accession>A0A4E9ELL4</accession>
<dbReference type="GO" id="GO:0005576">
    <property type="term" value="C:extracellular region"/>
    <property type="evidence" value="ECO:0007669"/>
    <property type="project" value="UniProtKB-SubCell"/>
</dbReference>
<dbReference type="Gene3D" id="1.20.1250.20">
    <property type="entry name" value="MFS general substrate transporter like domains"/>
    <property type="match status" value="2"/>
</dbReference>
<dbReference type="PROSITE" id="PS01095">
    <property type="entry name" value="GH18_1"/>
    <property type="match status" value="1"/>
</dbReference>
<dbReference type="InterPro" id="IPR011701">
    <property type="entry name" value="MFS"/>
</dbReference>
<dbReference type="InterPro" id="IPR036070">
    <property type="entry name" value="Nop_dom_sf"/>
</dbReference>
<feature type="transmembrane region" description="Helical" evidence="25">
    <location>
        <begin position="213"/>
        <end position="232"/>
    </location>
</feature>
<dbReference type="SUPFAM" id="SSF51445">
    <property type="entry name" value="(Trans)glycosidases"/>
    <property type="match status" value="1"/>
</dbReference>
<dbReference type="GO" id="GO:0032040">
    <property type="term" value="C:small-subunit processome"/>
    <property type="evidence" value="ECO:0007669"/>
    <property type="project" value="InterPro"/>
</dbReference>
<feature type="transmembrane region" description="Helical" evidence="25">
    <location>
        <begin position="348"/>
        <end position="369"/>
    </location>
</feature>
<feature type="compositionally biased region" description="Polar residues" evidence="24">
    <location>
        <begin position="20"/>
        <end position="33"/>
    </location>
</feature>
<evidence type="ECO:0000256" key="25">
    <source>
        <dbReference type="SAM" id="Phobius"/>
    </source>
</evidence>
<dbReference type="InterPro" id="IPR012974">
    <property type="entry name" value="NOP58/56_N"/>
</dbReference>
<comment type="similarity">
    <text evidence="5">Belongs to the glycosyl hydrolase 18 family. Chitinase class V subfamily.</text>
</comment>
<comment type="similarity">
    <text evidence="21">Belongs to the major facilitator superfamily. Allantoate permease family.</text>
</comment>
<dbReference type="SUPFAM" id="SSF103473">
    <property type="entry name" value="MFS general substrate transporter"/>
    <property type="match status" value="1"/>
</dbReference>
<dbReference type="SUPFAM" id="SSF54556">
    <property type="entry name" value="Chitinase insertion domain"/>
    <property type="match status" value="1"/>
</dbReference>
<keyword evidence="17" id="KW-0539">Nucleus</keyword>
<feature type="compositionally biased region" description="Acidic residues" evidence="24">
    <location>
        <begin position="1522"/>
        <end position="1534"/>
    </location>
</feature>
<dbReference type="Gene3D" id="1.10.246.90">
    <property type="entry name" value="Nop domain"/>
    <property type="match status" value="1"/>
</dbReference>
<feature type="transmembrane region" description="Helical" evidence="25">
    <location>
        <begin position="376"/>
        <end position="395"/>
    </location>
</feature>
<dbReference type="GO" id="GO:0030515">
    <property type="term" value="F:snoRNA binding"/>
    <property type="evidence" value="ECO:0007669"/>
    <property type="project" value="InterPro"/>
</dbReference>
<comment type="subcellular location">
    <subcellularLocation>
        <location evidence="2">Membrane</location>
        <topology evidence="2">Multi-pass membrane protein</topology>
    </subcellularLocation>
    <subcellularLocation>
        <location evidence="3">Nucleus</location>
        <location evidence="3">Nucleolus</location>
    </subcellularLocation>
    <subcellularLocation>
        <location evidence="4">Secreted</location>
    </subcellularLocation>
</comment>
<dbReference type="Gene3D" id="3.10.50.10">
    <property type="match status" value="1"/>
</dbReference>
<evidence type="ECO:0000256" key="19">
    <source>
        <dbReference type="ARBA" id="ARBA00023295"/>
    </source>
</evidence>
<dbReference type="GO" id="GO:0008843">
    <property type="term" value="F:endochitinase activity"/>
    <property type="evidence" value="ECO:0007669"/>
    <property type="project" value="UniProtKB-EC"/>
</dbReference>
<dbReference type="CDD" id="cd06548">
    <property type="entry name" value="GH18_chitinase"/>
    <property type="match status" value="1"/>
</dbReference>
<dbReference type="FunFam" id="1.20.1250.20:FF:000064">
    <property type="entry name" value="MFS allantoate transporter"/>
    <property type="match status" value="1"/>
</dbReference>
<evidence type="ECO:0000256" key="24">
    <source>
        <dbReference type="SAM" id="MobiDB-lite"/>
    </source>
</evidence>
<feature type="region of interest" description="Disordered" evidence="24">
    <location>
        <begin position="1520"/>
        <end position="1591"/>
    </location>
</feature>
<proteinExistence type="inferred from homology"/>
<reference evidence="28" key="1">
    <citation type="submission" date="2019-04" db="EMBL/GenBank/DDBJ databases">
        <authorList>
            <person name="Melise S."/>
            <person name="Noan J."/>
            <person name="Okalmin O."/>
        </authorList>
    </citation>
    <scope>NUCLEOTIDE SEQUENCE</scope>
    <source>
        <strain evidence="28">FN9</strain>
    </source>
</reference>
<evidence type="ECO:0000256" key="3">
    <source>
        <dbReference type="ARBA" id="ARBA00004604"/>
    </source>
</evidence>
<feature type="domain" description="Nop" evidence="26">
    <location>
        <begin position="1385"/>
        <end position="1503"/>
    </location>
</feature>
<comment type="similarity">
    <text evidence="6">Belongs to the NOP5/NOP56 family.</text>
</comment>
<dbReference type="GO" id="GO:0022857">
    <property type="term" value="F:transmembrane transporter activity"/>
    <property type="evidence" value="ECO:0007669"/>
    <property type="project" value="InterPro"/>
</dbReference>
<evidence type="ECO:0000256" key="13">
    <source>
        <dbReference type="ARBA" id="ARBA00022989"/>
    </source>
</evidence>
<feature type="transmembrane region" description="Helical" evidence="25">
    <location>
        <begin position="643"/>
        <end position="664"/>
    </location>
</feature>
<dbReference type="GO" id="GO:0042254">
    <property type="term" value="P:ribosome biogenesis"/>
    <property type="evidence" value="ECO:0007669"/>
    <property type="project" value="UniProtKB-KW"/>
</dbReference>
<evidence type="ECO:0000256" key="10">
    <source>
        <dbReference type="ARBA" id="ARBA00022525"/>
    </source>
</evidence>
<dbReference type="InterPro" id="IPR017853">
    <property type="entry name" value="GH"/>
</dbReference>
<dbReference type="PROSITE" id="PS51910">
    <property type="entry name" value="GH18_2"/>
    <property type="match status" value="1"/>
</dbReference>
<dbReference type="Gene3D" id="1.10.287.4070">
    <property type="match status" value="1"/>
</dbReference>
<feature type="compositionally biased region" description="Basic and acidic residues" evidence="24">
    <location>
        <begin position="547"/>
        <end position="569"/>
    </location>
</feature>
<evidence type="ECO:0000256" key="17">
    <source>
        <dbReference type="ARBA" id="ARBA00023242"/>
    </source>
</evidence>
<dbReference type="InterPro" id="IPR012976">
    <property type="entry name" value="NOSIC"/>
</dbReference>
<dbReference type="PROSITE" id="PS51358">
    <property type="entry name" value="NOP"/>
    <property type="match status" value="1"/>
</dbReference>
<evidence type="ECO:0000259" key="27">
    <source>
        <dbReference type="PROSITE" id="PS51910"/>
    </source>
</evidence>
<dbReference type="InterPro" id="IPR001579">
    <property type="entry name" value="Glyco_hydro_18_chit_AS"/>
</dbReference>
<feature type="transmembrane region" description="Helical" evidence="25">
    <location>
        <begin position="438"/>
        <end position="458"/>
    </location>
</feature>
<feature type="compositionally biased region" description="Basic and acidic residues" evidence="24">
    <location>
        <begin position="1561"/>
        <end position="1577"/>
    </location>
</feature>
<evidence type="ECO:0000256" key="7">
    <source>
        <dbReference type="ARBA" id="ARBA00012729"/>
    </source>
</evidence>
<evidence type="ECO:0000256" key="12">
    <source>
        <dbReference type="ARBA" id="ARBA00022801"/>
    </source>
</evidence>
<dbReference type="GO" id="GO:0031428">
    <property type="term" value="C:box C/D methylation guide snoRNP complex"/>
    <property type="evidence" value="ECO:0007669"/>
    <property type="project" value="InterPro"/>
</dbReference>
<dbReference type="Pfam" id="PF08156">
    <property type="entry name" value="NOP5NT"/>
    <property type="match status" value="1"/>
</dbReference>
<gene>
    <name evidence="28" type="ORF">FUG_LOCUS562289</name>
</gene>
<dbReference type="EC" id="3.2.1.14" evidence="7"/>
<dbReference type="SMART" id="SM00931">
    <property type="entry name" value="NOSIC"/>
    <property type="match status" value="1"/>
</dbReference>
<dbReference type="GO" id="GO:0008061">
    <property type="term" value="F:chitin binding"/>
    <property type="evidence" value="ECO:0007669"/>
    <property type="project" value="InterPro"/>
</dbReference>
<evidence type="ECO:0000256" key="9">
    <source>
        <dbReference type="ARBA" id="ARBA00022517"/>
    </source>
</evidence>
<dbReference type="Pfam" id="PF00704">
    <property type="entry name" value="Glyco_hydro_18"/>
    <property type="match status" value="1"/>
</dbReference>
<feature type="domain" description="GH18" evidence="27">
    <location>
        <begin position="680"/>
        <end position="1044"/>
    </location>
</feature>
<dbReference type="GO" id="GO:0006032">
    <property type="term" value="P:chitin catabolic process"/>
    <property type="evidence" value="ECO:0007669"/>
    <property type="project" value="UniProtKB-KW"/>
</dbReference>
<name>A0A4E9ELL4_GIBZA</name>
<dbReference type="Pfam" id="PF01798">
    <property type="entry name" value="Nop"/>
    <property type="match status" value="1"/>
</dbReference>
<comment type="catalytic activity">
    <reaction evidence="1">
        <text>Random endo-hydrolysis of N-acetyl-beta-D-glucosaminide (1-&gt;4)-beta-linkages in chitin and chitodextrins.</text>
        <dbReference type="EC" id="3.2.1.14"/>
    </reaction>
</comment>
<evidence type="ECO:0000256" key="22">
    <source>
        <dbReference type="ARBA" id="ARBA00040742"/>
    </source>
</evidence>
<dbReference type="InterPro" id="IPR002687">
    <property type="entry name" value="Nop_dom"/>
</dbReference>
<sequence length="1591" mass="176825">MFRRLSLLSSNAVRAEYQPLPQNDNTNESQSTMEDAERSHDARTEPYRDAAAMLLIKMGRSPDEHITVSPADDARILRRIDLALLPLMLSVYFLQALDKATLSYASIFGLIEDTNLQGDQYSWLGSIVFLAQLFMQPPLALALVKLPIGKLTSAMVLAWGTTLILMTWAKDFRTLMAARFFLGAFEASIGPSFIAITQMWWRRREQTLRIGSWYCMNGLTWVLGSLITYGLASIDSKMKPYQMIFLFFGAITVGVAFIMFFWMPDSPTEAKFLTDEDKIIAIERLRNNQMGVMSREWRTPHVVEALKDLKTWYWVAMIFCISVPSNGISTFGPLIIKSFVSDPFQTMLFNVPVGISHIIAVSVSAYVSMKWKLKGPVIAMLCVPPIVGCAILLHFAHSLENKAACLAGYFCLCTFTGITPLIYSWSAQNTAGDTKRKTTSALIFISASAGNIVGPLLYSPDEAPAYTRGLRANLALYVLVVVLVAGTSLHLSRLNRLHSQRRVALGKSAILVDRSLETAEEVERIEHMERTLRGGVTLREAIGDEHDRISQAHDVEGDRTGQKDGDKGFGDTTDLENEDFLFCSYAIIGFHNRQAPKAMASCIVMHLDRLPQLPKPSYQCPSIITDPTQRQPRLRLGTCTRESLLLISAVFAALVAVFLSNISIPNLSTSIKMGGGPEGFRTVAYFVNWAIYARKHRPQDLPVENLTHILYSFANIRSDSGEVHLTDSWADTDIHWDGDSWNDVGTNLYGCMKQLNLLKRRNRNLKVLLSIGGWTFSSNFKGPASTPQGRATFAKSCVDLIKNLGFDGIDIDWEYPQNADEARNYVELLGAVRYEMDAYAQTLSRPYHFELTVACPAGATNFQKLDIRGMDRYLDFWNLMAYDYAGSWDQTAGHQANLYPSHDNPVSTPFSTSAAIDFYVRSGVSPSKIVLGMPLYGRAFQNTDGPGRPYQGVGEGTWEQGVYDYKALPLEGAQEYGDRGCCASYCYNPQTRTMVTYDTPRVAWDKAEYVRKWKLGGAMWWESSADKEGEKSLITTVVNGFGGQGALMRQDNCIEYPATNLEPSPNPSDAEPFPIAAPAGNEIMSHIDYALYESPVGYAIFKVVHQQDAVGLKLKETQAATNDLAKFGKMVQLTNFSPFRGHVEALENINLVTEGIVSDYLKSVLELNLPQTSGKKTKVVLGVSEKNLAGAIKAQFPGLECETADTSDIVGDVIRGIRLHADKLLGGLKYGDVEKAGLGMGHAYSRAKVKFSVTRNDNHIIQASATIDFQDKGVNQFYMRVREWYGWHFPELVKIVSDNYTYCKLVLAIGDKKSLNDDKLHDIAALVEEDGEKAQAIIDAAKVSMGLDIAEADFEVINSFAEAVVKQADNRKSTNLYLEKKMGDIAPNLQTLIGTPVAARLISHAGSLTNLSKYPASTLQILGAEKALFRALKTKSNTPKYGLIYHSSFIGKAGVRNKGRISRYLANKCSMASRIDNFSEEPSTRFGEALKQQVEDRLEFYATGKKPAKNADVMKDVMDIMDGGDDAGSDEEMVDAPVVEKKSKKEKKEKKEKKDKKEKKRKLDEEAPVEKEADGEKKKKKKRKSKAADDE</sequence>
<organism evidence="28">
    <name type="scientific">Gibberella zeae</name>
    <name type="common">Wheat head blight fungus</name>
    <name type="synonym">Fusarium graminearum</name>
    <dbReference type="NCBI Taxonomy" id="5518"/>
    <lineage>
        <taxon>Eukaryota</taxon>
        <taxon>Fungi</taxon>
        <taxon>Dikarya</taxon>
        <taxon>Ascomycota</taxon>
        <taxon>Pezizomycotina</taxon>
        <taxon>Sordariomycetes</taxon>
        <taxon>Hypocreomycetidae</taxon>
        <taxon>Hypocreales</taxon>
        <taxon>Nectriaceae</taxon>
        <taxon>Fusarium</taxon>
    </lineage>
</organism>
<dbReference type="EMBL" id="CAAKMV010000196">
    <property type="protein sequence ID" value="VIO64144.1"/>
    <property type="molecule type" value="Genomic_DNA"/>
</dbReference>
<evidence type="ECO:0000256" key="16">
    <source>
        <dbReference type="ARBA" id="ARBA00023180"/>
    </source>
</evidence>
<keyword evidence="11 25" id="KW-0812">Transmembrane</keyword>
<dbReference type="InterPro" id="IPR042239">
    <property type="entry name" value="Nop_C"/>
</dbReference>
<evidence type="ECO:0000256" key="21">
    <source>
        <dbReference type="ARBA" id="ARBA00037968"/>
    </source>
</evidence>
<evidence type="ECO:0000256" key="14">
    <source>
        <dbReference type="ARBA" id="ARBA00023024"/>
    </source>
</evidence>
<dbReference type="InterPro" id="IPR011583">
    <property type="entry name" value="Chitinase_II/V-like_cat"/>
</dbReference>
<evidence type="ECO:0000259" key="26">
    <source>
        <dbReference type="PROSITE" id="PS51358"/>
    </source>
</evidence>
<dbReference type="SUPFAM" id="SSF89124">
    <property type="entry name" value="Nop domain"/>
    <property type="match status" value="1"/>
</dbReference>
<feature type="region of interest" description="Disordered" evidence="24">
    <location>
        <begin position="547"/>
        <end position="570"/>
    </location>
</feature>
<evidence type="ECO:0000256" key="5">
    <source>
        <dbReference type="ARBA" id="ARBA00008682"/>
    </source>
</evidence>
<protein>
    <recommendedName>
        <fullName evidence="22">Nucleolar protein 56</fullName>
        <ecNumber evidence="7">3.2.1.14</ecNumber>
    </recommendedName>
</protein>
<dbReference type="InterPro" id="IPR036259">
    <property type="entry name" value="MFS_trans_sf"/>
</dbReference>
<keyword evidence="14" id="KW-0146">Chitin degradation</keyword>
<evidence type="ECO:0000256" key="11">
    <source>
        <dbReference type="ARBA" id="ARBA00022692"/>
    </source>
</evidence>
<feature type="transmembrane region" description="Helical" evidence="25">
    <location>
        <begin position="407"/>
        <end position="426"/>
    </location>
</feature>
<dbReference type="PANTHER" id="PTHR10894">
    <property type="entry name" value="NUCLEOLAR PROTEIN 5 NUCLEOLAR PROTEIN NOP5 NOP58"/>
    <property type="match status" value="1"/>
</dbReference>
<dbReference type="FunFam" id="1.10.246.90:FF:000001">
    <property type="entry name" value="Nucleolar protein 56"/>
    <property type="match status" value="1"/>
</dbReference>
<keyword evidence="9" id="KW-0690">Ribosome biogenesis</keyword>
<dbReference type="InterPro" id="IPR045056">
    <property type="entry name" value="Nop56/Nop58"/>
</dbReference>
<keyword evidence="19 23" id="KW-0326">Glycosidase</keyword>
<dbReference type="PANTHER" id="PTHR10894:SF0">
    <property type="entry name" value="NUCLEOLAR PROTEIN 56"/>
    <property type="match status" value="1"/>
</dbReference>
<dbReference type="Pfam" id="PF07690">
    <property type="entry name" value="MFS_1"/>
    <property type="match status" value="1"/>
</dbReference>
<feature type="transmembrane region" description="Helical" evidence="25">
    <location>
        <begin position="470"/>
        <end position="492"/>
    </location>
</feature>
<dbReference type="GO" id="GO:0000272">
    <property type="term" value="P:polysaccharide catabolic process"/>
    <property type="evidence" value="ECO:0007669"/>
    <property type="project" value="UniProtKB-KW"/>
</dbReference>
<feature type="compositionally biased region" description="Basic residues" evidence="24">
    <location>
        <begin position="1544"/>
        <end position="1560"/>
    </location>
</feature>
<feature type="transmembrane region" description="Helical" evidence="25">
    <location>
        <begin position="244"/>
        <end position="263"/>
    </location>
</feature>
<evidence type="ECO:0000313" key="28">
    <source>
        <dbReference type="EMBL" id="VIO64144.1"/>
    </source>
</evidence>
<evidence type="ECO:0000256" key="6">
    <source>
        <dbReference type="ARBA" id="ARBA00009211"/>
    </source>
</evidence>
<dbReference type="GO" id="GO:0016020">
    <property type="term" value="C:membrane"/>
    <property type="evidence" value="ECO:0007669"/>
    <property type="project" value="UniProtKB-SubCell"/>
</dbReference>
<keyword evidence="20" id="KW-0624">Polysaccharide degradation</keyword>
<keyword evidence="16" id="KW-0325">Glycoprotein</keyword>
<dbReference type="FunFam" id="3.20.20.80:FF:000095">
    <property type="entry name" value="Endochitinase B1"/>
    <property type="match status" value="1"/>
</dbReference>
<keyword evidence="10" id="KW-0964">Secreted</keyword>
<evidence type="ECO:0000256" key="4">
    <source>
        <dbReference type="ARBA" id="ARBA00004613"/>
    </source>
</evidence>
<feature type="transmembrane region" description="Helical" evidence="25">
    <location>
        <begin position="312"/>
        <end position="336"/>
    </location>
</feature>
<feature type="transmembrane region" description="Helical" evidence="25">
    <location>
        <begin position="181"/>
        <end position="201"/>
    </location>
</feature>
<keyword evidence="12 23" id="KW-0378">Hydrolase</keyword>
<evidence type="ECO:0000256" key="1">
    <source>
        <dbReference type="ARBA" id="ARBA00000822"/>
    </source>
</evidence>
<evidence type="ECO:0000256" key="15">
    <source>
        <dbReference type="ARBA" id="ARBA00023136"/>
    </source>
</evidence>